<evidence type="ECO:0000256" key="1">
    <source>
        <dbReference type="ARBA" id="ARBA00000830"/>
    </source>
</evidence>
<evidence type="ECO:0000256" key="3">
    <source>
        <dbReference type="ARBA" id="ARBA00006171"/>
    </source>
</evidence>
<dbReference type="InterPro" id="IPR006439">
    <property type="entry name" value="HAD-SF_hydro_IA"/>
</dbReference>
<dbReference type="NCBIfam" id="TIGR01509">
    <property type="entry name" value="HAD-SF-IA-v3"/>
    <property type="match status" value="1"/>
</dbReference>
<dbReference type="NCBIfam" id="TIGR01549">
    <property type="entry name" value="HAD-SF-IA-v1"/>
    <property type="match status" value="1"/>
</dbReference>
<evidence type="ECO:0000256" key="2">
    <source>
        <dbReference type="ARBA" id="ARBA00004818"/>
    </source>
</evidence>
<accession>A0ABU3TS30</accession>
<dbReference type="EMBL" id="JAVNWW010000002">
    <property type="protein sequence ID" value="MDU0808672.1"/>
    <property type="molecule type" value="Genomic_DNA"/>
</dbReference>
<evidence type="ECO:0000313" key="5">
    <source>
        <dbReference type="EMBL" id="MDU0808672.1"/>
    </source>
</evidence>
<protein>
    <recommendedName>
        <fullName evidence="4">phosphoglycolate phosphatase</fullName>
        <ecNumber evidence="4">3.1.3.18</ecNumber>
    </recommendedName>
</protein>
<organism evidence="5 6">
    <name type="scientific">Aquirufa regiilacus</name>
    <dbReference type="NCBI Taxonomy" id="3024868"/>
    <lineage>
        <taxon>Bacteria</taxon>
        <taxon>Pseudomonadati</taxon>
        <taxon>Bacteroidota</taxon>
        <taxon>Cytophagia</taxon>
        <taxon>Cytophagales</taxon>
        <taxon>Flectobacillaceae</taxon>
        <taxon>Aquirufa</taxon>
    </lineage>
</organism>
<dbReference type="PANTHER" id="PTHR43434:SF1">
    <property type="entry name" value="PHOSPHOGLYCOLATE PHOSPHATASE"/>
    <property type="match status" value="1"/>
</dbReference>
<dbReference type="SFLD" id="SFLDG01129">
    <property type="entry name" value="C1.5:_HAD__Beta-PGM__Phosphata"/>
    <property type="match status" value="1"/>
</dbReference>
<keyword evidence="6" id="KW-1185">Reference proteome</keyword>
<evidence type="ECO:0000256" key="4">
    <source>
        <dbReference type="ARBA" id="ARBA00013078"/>
    </source>
</evidence>
<dbReference type="Gene3D" id="3.40.50.1000">
    <property type="entry name" value="HAD superfamily/HAD-like"/>
    <property type="match status" value="1"/>
</dbReference>
<dbReference type="SFLD" id="SFLDS00003">
    <property type="entry name" value="Haloacid_Dehalogenase"/>
    <property type="match status" value="1"/>
</dbReference>
<dbReference type="EC" id="3.1.3.18" evidence="4"/>
<sequence>MCSLLFDFDGTLFETDAGHEAAYLKTFNAFNLGECPSYETLKGIKTIDVFARYQGVFSDTPTLAQYKSQTYQANLAEVKTLVDLTLLQQLSDRGFSLYIVTGGSRKSIDALLDLHQAHHLFNGVVTAEDYGASKPDPEPFLHCIRNFDIQGEVQGIEDSIQGIQSLKAAHIRAVGVHNPAIESLSDVFYPSINTYLTELIQAQ</sequence>
<dbReference type="Pfam" id="PF13419">
    <property type="entry name" value="HAD_2"/>
    <property type="match status" value="1"/>
</dbReference>
<dbReference type="InterPro" id="IPR041492">
    <property type="entry name" value="HAD_2"/>
</dbReference>
<dbReference type="Gene3D" id="1.10.150.240">
    <property type="entry name" value="Putative phosphatase, domain 2"/>
    <property type="match status" value="1"/>
</dbReference>
<dbReference type="InterPro" id="IPR050155">
    <property type="entry name" value="HAD-like_hydrolase_sf"/>
</dbReference>
<dbReference type="CDD" id="cd07505">
    <property type="entry name" value="HAD_BPGM-like"/>
    <property type="match status" value="1"/>
</dbReference>
<reference evidence="5 6" key="1">
    <citation type="submission" date="2023-09" db="EMBL/GenBank/DDBJ databases">
        <title>Aquirufa genomes.</title>
        <authorList>
            <person name="Pitt A."/>
        </authorList>
    </citation>
    <scope>NUCLEOTIDE SEQUENCE [LARGE SCALE GENOMIC DNA]</scope>
    <source>
        <strain evidence="5 6">LEOWEIH-7C</strain>
    </source>
</reference>
<comment type="pathway">
    <text evidence="2">Organic acid metabolism; glycolate biosynthesis; glycolate from 2-phosphoglycolate: step 1/1.</text>
</comment>
<dbReference type="InterPro" id="IPR036412">
    <property type="entry name" value="HAD-like_sf"/>
</dbReference>
<dbReference type="SUPFAM" id="SSF56784">
    <property type="entry name" value="HAD-like"/>
    <property type="match status" value="1"/>
</dbReference>
<comment type="catalytic activity">
    <reaction evidence="1">
        <text>2-phosphoglycolate + H2O = glycolate + phosphate</text>
        <dbReference type="Rhea" id="RHEA:14369"/>
        <dbReference type="ChEBI" id="CHEBI:15377"/>
        <dbReference type="ChEBI" id="CHEBI:29805"/>
        <dbReference type="ChEBI" id="CHEBI:43474"/>
        <dbReference type="ChEBI" id="CHEBI:58033"/>
        <dbReference type="EC" id="3.1.3.18"/>
    </reaction>
</comment>
<dbReference type="InterPro" id="IPR023214">
    <property type="entry name" value="HAD_sf"/>
</dbReference>
<dbReference type="RefSeq" id="WP_316070512.1">
    <property type="nucleotide sequence ID" value="NZ_JAVNWW010000002.1"/>
</dbReference>
<dbReference type="InterPro" id="IPR023198">
    <property type="entry name" value="PGP-like_dom2"/>
</dbReference>
<dbReference type="PANTHER" id="PTHR43434">
    <property type="entry name" value="PHOSPHOGLYCOLATE PHOSPHATASE"/>
    <property type="match status" value="1"/>
</dbReference>
<comment type="similarity">
    <text evidence="3">Belongs to the HAD-like hydrolase superfamily. CbbY/CbbZ/Gph/YieH family.</text>
</comment>
<proteinExistence type="inferred from homology"/>
<gene>
    <name evidence="5" type="ORF">PQG45_06470</name>
</gene>
<name>A0ABU3TS30_9BACT</name>
<evidence type="ECO:0000313" key="6">
    <source>
        <dbReference type="Proteomes" id="UP001249959"/>
    </source>
</evidence>
<comment type="caution">
    <text evidence="5">The sequence shown here is derived from an EMBL/GenBank/DDBJ whole genome shotgun (WGS) entry which is preliminary data.</text>
</comment>
<dbReference type="PRINTS" id="PR00413">
    <property type="entry name" value="HADHALOGNASE"/>
</dbReference>
<dbReference type="Proteomes" id="UP001249959">
    <property type="component" value="Unassembled WGS sequence"/>
</dbReference>